<evidence type="ECO:0000256" key="5">
    <source>
        <dbReference type="ARBA" id="ARBA00029440"/>
    </source>
</evidence>
<dbReference type="InterPro" id="IPR015422">
    <property type="entry name" value="PyrdxlP-dep_Trfase_small"/>
</dbReference>
<dbReference type="Proteomes" id="UP001596303">
    <property type="component" value="Unassembled WGS sequence"/>
</dbReference>
<comment type="pathway">
    <text evidence="5">Amino-acid biosynthesis.</text>
</comment>
<evidence type="ECO:0000313" key="7">
    <source>
        <dbReference type="EMBL" id="MFC6197257.1"/>
    </source>
</evidence>
<organism evidence="7 8">
    <name type="scientific">Ponticaulis profundi</name>
    <dbReference type="NCBI Taxonomy" id="2665222"/>
    <lineage>
        <taxon>Bacteria</taxon>
        <taxon>Pseudomonadati</taxon>
        <taxon>Pseudomonadota</taxon>
        <taxon>Alphaproteobacteria</taxon>
        <taxon>Hyphomonadales</taxon>
        <taxon>Hyphomonadaceae</taxon>
        <taxon>Ponticaulis</taxon>
    </lineage>
</organism>
<feature type="domain" description="Aminotransferase class I/classII large" evidence="6">
    <location>
        <begin position="59"/>
        <end position="373"/>
    </location>
</feature>
<comment type="similarity">
    <text evidence="1">Belongs to the class-II pyridoxal-phosphate-dependent aminotransferase family. Histidinol-phosphate aminotransferase subfamily.</text>
</comment>
<gene>
    <name evidence="7" type="ORF">ACFQDM_04165</name>
</gene>
<dbReference type="RefSeq" id="WP_377375883.1">
    <property type="nucleotide sequence ID" value="NZ_JBHSSW010000004.1"/>
</dbReference>
<proteinExistence type="inferred from homology"/>
<evidence type="ECO:0000256" key="4">
    <source>
        <dbReference type="ARBA" id="ARBA00022898"/>
    </source>
</evidence>
<dbReference type="GO" id="GO:0004400">
    <property type="term" value="F:histidinol-phosphate transaminase activity"/>
    <property type="evidence" value="ECO:0007669"/>
    <property type="project" value="UniProtKB-EC"/>
</dbReference>
<keyword evidence="2 7" id="KW-0032">Aminotransferase</keyword>
<dbReference type="Pfam" id="PF00155">
    <property type="entry name" value="Aminotran_1_2"/>
    <property type="match status" value="1"/>
</dbReference>
<dbReference type="PROSITE" id="PS51318">
    <property type="entry name" value="TAT"/>
    <property type="match status" value="1"/>
</dbReference>
<evidence type="ECO:0000259" key="6">
    <source>
        <dbReference type="Pfam" id="PF00155"/>
    </source>
</evidence>
<evidence type="ECO:0000256" key="3">
    <source>
        <dbReference type="ARBA" id="ARBA00022679"/>
    </source>
</evidence>
<reference evidence="8" key="1">
    <citation type="journal article" date="2019" name="Int. J. Syst. Evol. Microbiol.">
        <title>The Global Catalogue of Microorganisms (GCM) 10K type strain sequencing project: providing services to taxonomists for standard genome sequencing and annotation.</title>
        <authorList>
            <consortium name="The Broad Institute Genomics Platform"/>
            <consortium name="The Broad Institute Genome Sequencing Center for Infectious Disease"/>
            <person name="Wu L."/>
            <person name="Ma J."/>
        </authorList>
    </citation>
    <scope>NUCLEOTIDE SEQUENCE [LARGE SCALE GENOMIC DNA]</scope>
    <source>
        <strain evidence="8">CGMCC-1.15741</strain>
    </source>
</reference>
<evidence type="ECO:0000313" key="8">
    <source>
        <dbReference type="Proteomes" id="UP001596303"/>
    </source>
</evidence>
<sequence>MSDSLLEEPQNLSRRNWLKMAGLGASAMSAAGFISACAQQSAEAADAIGEPDKDALAILSSNENPFGPSPKAIEAMKGELGNIYRYTYPSLVKLGEQIAAKEDVSPDEVIIANGSTPLLATFSLWAKQNDKTIITSALTYEGVPRVAEAFGVPVSYTPTKPDLGYDLEAIAAQVKPGTCVYLCNPNNPTGKTMDPAELDAFMDEFSAKVPVFVDEAYLDMADDFPAGVMTKYVRMGRPVIVARTFSKIYAMAGQRVGYALLPTDMRNEMMGYGHLSNVNKLGIVAASAALADTAYFEEMRLKTKLGREKLIAMAKDLGRPIAENPQGSFIYMDLGMNNAEFAAKMLEKGVRVVGARWSEKPEWTRICVGLDHEIEKCHAAAKDILTSI</sequence>
<dbReference type="InterPro" id="IPR006311">
    <property type="entry name" value="TAT_signal"/>
</dbReference>
<evidence type="ECO:0000256" key="1">
    <source>
        <dbReference type="ARBA" id="ARBA00007970"/>
    </source>
</evidence>
<name>A0ABW1S7S1_9PROT</name>
<keyword evidence="3 7" id="KW-0808">Transferase</keyword>
<dbReference type="InterPro" id="IPR015421">
    <property type="entry name" value="PyrdxlP-dep_Trfase_major"/>
</dbReference>
<dbReference type="InterPro" id="IPR015424">
    <property type="entry name" value="PyrdxlP-dep_Trfase"/>
</dbReference>
<protein>
    <submittedName>
        <fullName evidence="7">Pyridoxal phosphate-dependent aminotransferase</fullName>
        <ecNumber evidence="7">2.6.1.9</ecNumber>
    </submittedName>
</protein>
<dbReference type="Gene3D" id="3.40.640.10">
    <property type="entry name" value="Type I PLP-dependent aspartate aminotransferase-like (Major domain)"/>
    <property type="match status" value="1"/>
</dbReference>
<dbReference type="EMBL" id="JBHSSW010000004">
    <property type="protein sequence ID" value="MFC6197257.1"/>
    <property type="molecule type" value="Genomic_DNA"/>
</dbReference>
<dbReference type="InterPro" id="IPR004839">
    <property type="entry name" value="Aminotransferase_I/II_large"/>
</dbReference>
<accession>A0ABW1S7S1</accession>
<keyword evidence="8" id="KW-1185">Reference proteome</keyword>
<dbReference type="CDD" id="cd00609">
    <property type="entry name" value="AAT_like"/>
    <property type="match status" value="1"/>
</dbReference>
<comment type="caution">
    <text evidence="7">The sequence shown here is derived from an EMBL/GenBank/DDBJ whole genome shotgun (WGS) entry which is preliminary data.</text>
</comment>
<dbReference type="InterPro" id="IPR050106">
    <property type="entry name" value="HistidinolP_aminotransfase"/>
</dbReference>
<dbReference type="EC" id="2.6.1.9" evidence="7"/>
<evidence type="ECO:0000256" key="2">
    <source>
        <dbReference type="ARBA" id="ARBA00022576"/>
    </source>
</evidence>
<dbReference type="PANTHER" id="PTHR43643:SF3">
    <property type="entry name" value="HISTIDINOL-PHOSPHATE AMINOTRANSFERASE"/>
    <property type="match status" value="1"/>
</dbReference>
<keyword evidence="4" id="KW-0663">Pyridoxal phosphate</keyword>
<dbReference type="SUPFAM" id="SSF53383">
    <property type="entry name" value="PLP-dependent transferases"/>
    <property type="match status" value="1"/>
</dbReference>
<dbReference type="PANTHER" id="PTHR43643">
    <property type="entry name" value="HISTIDINOL-PHOSPHATE AMINOTRANSFERASE 2"/>
    <property type="match status" value="1"/>
</dbReference>
<dbReference type="Gene3D" id="3.90.1150.10">
    <property type="entry name" value="Aspartate Aminotransferase, domain 1"/>
    <property type="match status" value="1"/>
</dbReference>